<accession>A0AAD8APZ0</accession>
<proteinExistence type="predicted"/>
<organism evidence="1 2">
    <name type="scientific">Biomphalaria pfeifferi</name>
    <name type="common">Bloodfluke planorb</name>
    <name type="synonym">Freshwater snail</name>
    <dbReference type="NCBI Taxonomy" id="112525"/>
    <lineage>
        <taxon>Eukaryota</taxon>
        <taxon>Metazoa</taxon>
        <taxon>Spiralia</taxon>
        <taxon>Lophotrochozoa</taxon>
        <taxon>Mollusca</taxon>
        <taxon>Gastropoda</taxon>
        <taxon>Heterobranchia</taxon>
        <taxon>Euthyneura</taxon>
        <taxon>Panpulmonata</taxon>
        <taxon>Hygrophila</taxon>
        <taxon>Lymnaeoidea</taxon>
        <taxon>Planorbidae</taxon>
        <taxon>Biomphalaria</taxon>
    </lineage>
</organism>
<reference evidence="1" key="2">
    <citation type="submission" date="2023-04" db="EMBL/GenBank/DDBJ databases">
        <authorList>
            <person name="Bu L."/>
            <person name="Lu L."/>
            <person name="Laidemitt M.R."/>
            <person name="Zhang S.M."/>
            <person name="Mutuku M."/>
            <person name="Mkoji G."/>
            <person name="Steinauer M."/>
            <person name="Loker E.S."/>
        </authorList>
    </citation>
    <scope>NUCLEOTIDE SEQUENCE</scope>
    <source>
        <strain evidence="1">KasaAsao</strain>
        <tissue evidence="1">Whole Snail</tissue>
    </source>
</reference>
<sequence length="56" mass="6445">SLIRPSDNLVRQTDILSPLFHLYRHSCILNERSGDDLHPISKIHLGVAAPQRIFQR</sequence>
<evidence type="ECO:0000313" key="2">
    <source>
        <dbReference type="Proteomes" id="UP001233172"/>
    </source>
</evidence>
<name>A0AAD8APZ0_BIOPF</name>
<feature type="non-terminal residue" evidence="1">
    <location>
        <position position="1"/>
    </location>
</feature>
<evidence type="ECO:0000313" key="1">
    <source>
        <dbReference type="EMBL" id="KAK0040276.1"/>
    </source>
</evidence>
<protein>
    <submittedName>
        <fullName evidence="1">Uncharacterized protein</fullName>
    </submittedName>
</protein>
<comment type="caution">
    <text evidence="1">The sequence shown here is derived from an EMBL/GenBank/DDBJ whole genome shotgun (WGS) entry which is preliminary data.</text>
</comment>
<keyword evidence="2" id="KW-1185">Reference proteome</keyword>
<gene>
    <name evidence="1" type="ORF">Bpfe_030298</name>
</gene>
<dbReference type="EMBL" id="JASAOG010000337">
    <property type="protein sequence ID" value="KAK0040276.1"/>
    <property type="molecule type" value="Genomic_DNA"/>
</dbReference>
<dbReference type="AlphaFoldDB" id="A0AAD8APZ0"/>
<reference evidence="1" key="1">
    <citation type="journal article" date="2023" name="PLoS Negl. Trop. Dis.">
        <title>A genome sequence for Biomphalaria pfeifferi, the major vector snail for the human-infecting parasite Schistosoma mansoni.</title>
        <authorList>
            <person name="Bu L."/>
            <person name="Lu L."/>
            <person name="Laidemitt M.R."/>
            <person name="Zhang S.M."/>
            <person name="Mutuku M."/>
            <person name="Mkoji G."/>
            <person name="Steinauer M."/>
            <person name="Loker E.S."/>
        </authorList>
    </citation>
    <scope>NUCLEOTIDE SEQUENCE</scope>
    <source>
        <strain evidence="1">KasaAsao</strain>
    </source>
</reference>
<dbReference type="Proteomes" id="UP001233172">
    <property type="component" value="Unassembled WGS sequence"/>
</dbReference>